<dbReference type="EMBL" id="BTCM01000005">
    <property type="protein sequence ID" value="GMK58543.1"/>
    <property type="molecule type" value="Genomic_DNA"/>
</dbReference>
<dbReference type="GO" id="GO:0005509">
    <property type="term" value="F:calcium ion binding"/>
    <property type="evidence" value="ECO:0007669"/>
    <property type="project" value="InterPro"/>
</dbReference>
<dbReference type="PANTHER" id="PTHR12824:SF8">
    <property type="entry name" value="GXIVSPLA2, ISOFORM A"/>
    <property type="match status" value="1"/>
</dbReference>
<dbReference type="GO" id="GO:0006644">
    <property type="term" value="P:phospholipid metabolic process"/>
    <property type="evidence" value="ECO:0007669"/>
    <property type="project" value="InterPro"/>
</dbReference>
<dbReference type="GO" id="GO:0016042">
    <property type="term" value="P:lipid catabolic process"/>
    <property type="evidence" value="ECO:0007669"/>
    <property type="project" value="InterPro"/>
</dbReference>
<dbReference type="InterPro" id="IPR036444">
    <property type="entry name" value="PLipase_A2_dom_sf"/>
</dbReference>
<evidence type="ECO:0000313" key="3">
    <source>
        <dbReference type="EMBL" id="GMK58543.1"/>
    </source>
</evidence>
<reference evidence="3" key="2">
    <citation type="submission" date="2023-06" db="EMBL/GenBank/DDBJ databases">
        <authorList>
            <person name="Kobayashi Y."/>
            <person name="Kayamori A."/>
            <person name="Aoki K."/>
            <person name="Shiwa Y."/>
            <person name="Fujita N."/>
            <person name="Sugita T."/>
            <person name="Iwasaki W."/>
            <person name="Tanaka N."/>
            <person name="Takashima M."/>
        </authorList>
    </citation>
    <scope>NUCLEOTIDE SEQUENCE</scope>
    <source>
        <strain evidence="3">HIS016</strain>
    </source>
</reference>
<feature type="chain" id="PRO_5042010898" description="Phospholipase A2" evidence="2">
    <location>
        <begin position="20"/>
        <end position="206"/>
    </location>
</feature>
<dbReference type="Gene3D" id="1.20.90.10">
    <property type="entry name" value="Phospholipase A2 domain"/>
    <property type="match status" value="1"/>
</dbReference>
<gene>
    <name evidence="3" type="ORF">CspeluHIS016_0505750</name>
</gene>
<dbReference type="Proteomes" id="UP001222932">
    <property type="component" value="Unassembled WGS sequence"/>
</dbReference>
<evidence type="ECO:0008006" key="5">
    <source>
        <dbReference type="Google" id="ProtNLM"/>
    </source>
</evidence>
<dbReference type="GO" id="GO:0004623">
    <property type="term" value="F:phospholipase A2 activity"/>
    <property type="evidence" value="ECO:0007669"/>
    <property type="project" value="InterPro"/>
</dbReference>
<feature type="region of interest" description="Disordered" evidence="1">
    <location>
        <begin position="19"/>
        <end position="50"/>
    </location>
</feature>
<name>A0AAD3TX74_9TREE</name>
<evidence type="ECO:0000256" key="1">
    <source>
        <dbReference type="SAM" id="MobiDB-lite"/>
    </source>
</evidence>
<dbReference type="InterPro" id="IPR010711">
    <property type="entry name" value="PLA2G12"/>
</dbReference>
<accession>A0AAD3TX74</accession>
<dbReference type="GO" id="GO:0050482">
    <property type="term" value="P:arachidonate secretion"/>
    <property type="evidence" value="ECO:0007669"/>
    <property type="project" value="InterPro"/>
</dbReference>
<dbReference type="GO" id="GO:0005576">
    <property type="term" value="C:extracellular region"/>
    <property type="evidence" value="ECO:0007669"/>
    <property type="project" value="InterPro"/>
</dbReference>
<proteinExistence type="predicted"/>
<dbReference type="Pfam" id="PF06951">
    <property type="entry name" value="PLA2G12"/>
    <property type="match status" value="1"/>
</dbReference>
<organism evidence="3 4">
    <name type="scientific">Cutaneotrichosporon spelunceum</name>
    <dbReference type="NCBI Taxonomy" id="1672016"/>
    <lineage>
        <taxon>Eukaryota</taxon>
        <taxon>Fungi</taxon>
        <taxon>Dikarya</taxon>
        <taxon>Basidiomycota</taxon>
        <taxon>Agaricomycotina</taxon>
        <taxon>Tremellomycetes</taxon>
        <taxon>Trichosporonales</taxon>
        <taxon>Trichosporonaceae</taxon>
        <taxon>Cutaneotrichosporon</taxon>
    </lineage>
</organism>
<comment type="caution">
    <text evidence="3">The sequence shown here is derived from an EMBL/GenBank/DDBJ whole genome shotgun (WGS) entry which is preliminary data.</text>
</comment>
<sequence>MRFVTLCLALAAASASASAEPSADASPEVGTANPNAPRDGSAGQPPRLPMRDIASNVMRDVTGHVKSFAASGSGARDATGRCPAGQKAVSNGKPAIANGCGPAKFEGLVPELWFNACCVKHDLCYGDCGASKGACDSAFGACTKAACVAEFDGWNPRRWVCRAKAGLYTAAVKIGGQSSFESNTAKHCLCVEASAKVRRAGRHGEL</sequence>
<dbReference type="AlphaFoldDB" id="A0AAD3TX74"/>
<dbReference type="PANTHER" id="PTHR12824">
    <property type="entry name" value="GROUP XII SECRETORY PHOSPHOLIPASE A2 FAMILY MEMBER"/>
    <property type="match status" value="1"/>
</dbReference>
<keyword evidence="4" id="KW-1185">Reference proteome</keyword>
<reference evidence="3" key="1">
    <citation type="journal article" date="2023" name="BMC Genomics">
        <title>Chromosome-level genome assemblies of Cutaneotrichosporon spp. (Trichosporonales, Basidiomycota) reveal imbalanced evolution between nucleotide sequences and chromosome synteny.</title>
        <authorList>
            <person name="Kobayashi Y."/>
            <person name="Kayamori A."/>
            <person name="Aoki K."/>
            <person name="Shiwa Y."/>
            <person name="Matsutani M."/>
            <person name="Fujita N."/>
            <person name="Sugita T."/>
            <person name="Iwasaki W."/>
            <person name="Tanaka N."/>
            <person name="Takashima M."/>
        </authorList>
    </citation>
    <scope>NUCLEOTIDE SEQUENCE</scope>
    <source>
        <strain evidence="3">HIS016</strain>
    </source>
</reference>
<feature type="signal peptide" evidence="2">
    <location>
        <begin position="1"/>
        <end position="19"/>
    </location>
</feature>
<dbReference type="SUPFAM" id="SSF48619">
    <property type="entry name" value="Phospholipase A2, PLA2"/>
    <property type="match status" value="1"/>
</dbReference>
<evidence type="ECO:0000256" key="2">
    <source>
        <dbReference type="SAM" id="SignalP"/>
    </source>
</evidence>
<protein>
    <recommendedName>
        <fullName evidence="5">Phospholipase A2</fullName>
    </recommendedName>
</protein>
<keyword evidence="2" id="KW-0732">Signal</keyword>
<feature type="compositionally biased region" description="Low complexity" evidence="1">
    <location>
        <begin position="19"/>
        <end position="28"/>
    </location>
</feature>
<evidence type="ECO:0000313" key="4">
    <source>
        <dbReference type="Proteomes" id="UP001222932"/>
    </source>
</evidence>